<gene>
    <name evidence="5" type="ORF">GGQ57_004216</name>
</gene>
<dbReference type="InterPro" id="IPR036286">
    <property type="entry name" value="LexA/Signal_pep-like_sf"/>
</dbReference>
<dbReference type="PANTHER" id="PTHR43390">
    <property type="entry name" value="SIGNAL PEPTIDASE I"/>
    <property type="match status" value="1"/>
</dbReference>
<reference evidence="5 6" key="1">
    <citation type="submission" date="2020-08" db="EMBL/GenBank/DDBJ databases">
        <title>Genomic Encyclopedia of Type Strains, Phase IV (KMG-IV): sequencing the most valuable type-strain genomes for metagenomic binning, comparative biology and taxonomic classification.</title>
        <authorList>
            <person name="Goeker M."/>
        </authorList>
    </citation>
    <scope>NUCLEOTIDE SEQUENCE [LARGE SCALE GENOMIC DNA]</scope>
    <source>
        <strain evidence="5 6">DSM 102983</strain>
    </source>
</reference>
<evidence type="ECO:0000313" key="6">
    <source>
        <dbReference type="Proteomes" id="UP000533637"/>
    </source>
</evidence>
<accession>A0ABR6KS09</accession>
<dbReference type="EMBL" id="JACHOC010000009">
    <property type="protein sequence ID" value="MBB4624288.1"/>
    <property type="molecule type" value="Genomic_DNA"/>
</dbReference>
<evidence type="ECO:0000256" key="1">
    <source>
        <dbReference type="ARBA" id="ARBA00009370"/>
    </source>
</evidence>
<dbReference type="GO" id="GO:0009003">
    <property type="term" value="F:signal peptidase activity"/>
    <property type="evidence" value="ECO:0007669"/>
    <property type="project" value="UniProtKB-EC"/>
</dbReference>
<dbReference type="Pfam" id="PF10502">
    <property type="entry name" value="Peptidase_S26"/>
    <property type="match status" value="2"/>
</dbReference>
<evidence type="ECO:0000256" key="2">
    <source>
        <dbReference type="ARBA" id="ARBA00019232"/>
    </source>
</evidence>
<keyword evidence="6" id="KW-1185">Reference proteome</keyword>
<comment type="catalytic activity">
    <reaction evidence="3">
        <text>Cleavage of hydrophobic, N-terminal signal or leader sequences from secreted and periplasmic proteins.</text>
        <dbReference type="EC" id="3.4.21.89"/>
    </reaction>
</comment>
<dbReference type="PRINTS" id="PR00727">
    <property type="entry name" value="LEADERPTASE"/>
</dbReference>
<dbReference type="InterPro" id="IPR019533">
    <property type="entry name" value="Peptidase_S26"/>
</dbReference>
<comment type="subcellular location">
    <subcellularLocation>
        <location evidence="3">Membrane</location>
        <topology evidence="3">Single-pass type II membrane protein</topology>
    </subcellularLocation>
</comment>
<dbReference type="RefSeq" id="WP_183672020.1">
    <property type="nucleotide sequence ID" value="NZ_BMPB01000019.1"/>
</dbReference>
<comment type="similarity">
    <text evidence="1 3">Belongs to the peptidase S26 family.</text>
</comment>
<sequence>MAKQTFISAVKWLATIALLAGGVMAVRYYCMESFRVSTDSMEAALHKGDYILVNKLPLKDNPGRNRVVLFTSPLLKDTVSNPLFLSRCIGMPGDTIRVGNDGYRVNGKLIPHSPQSLNRYMVTKAGQNELSAVQKKLNIPIREWKEEAFGFSLYLTSFEEYQIREELSEDTNIHFIKDHTDSYELIVPRKGRAYRLDAAALTACREAIQTEAGDKAVFRNGKLFLDGRETDFFFFDQDYYWMLSDNTNEAIDSRHLGFIPRDHIIGNAWFCWYSKDRQRIFKPVN</sequence>
<dbReference type="EC" id="3.4.21.89" evidence="3"/>
<evidence type="ECO:0000256" key="3">
    <source>
        <dbReference type="RuleBase" id="RU362042"/>
    </source>
</evidence>
<dbReference type="CDD" id="cd06530">
    <property type="entry name" value="S26_SPase_I"/>
    <property type="match status" value="2"/>
</dbReference>
<dbReference type="Proteomes" id="UP000533637">
    <property type="component" value="Unassembled WGS sequence"/>
</dbReference>
<dbReference type="NCBIfam" id="TIGR02227">
    <property type="entry name" value="sigpep_I_bact"/>
    <property type="match status" value="1"/>
</dbReference>
<keyword evidence="3" id="KW-0645">Protease</keyword>
<comment type="caution">
    <text evidence="5">The sequence shown here is derived from an EMBL/GenBank/DDBJ whole genome shotgun (WGS) entry which is preliminary data.</text>
</comment>
<name>A0ABR6KS09_9BACT</name>
<dbReference type="Gene3D" id="2.10.109.10">
    <property type="entry name" value="Umud Fragment, subunit A"/>
    <property type="match status" value="2"/>
</dbReference>
<dbReference type="PANTHER" id="PTHR43390:SF1">
    <property type="entry name" value="CHLOROPLAST PROCESSING PEPTIDASE"/>
    <property type="match status" value="1"/>
</dbReference>
<protein>
    <recommendedName>
        <fullName evidence="2 3">Signal peptidase I</fullName>
        <ecNumber evidence="3">3.4.21.89</ecNumber>
    </recommendedName>
</protein>
<keyword evidence="3 5" id="KW-0378">Hydrolase</keyword>
<evidence type="ECO:0000313" key="5">
    <source>
        <dbReference type="EMBL" id="MBB4624288.1"/>
    </source>
</evidence>
<evidence type="ECO:0000259" key="4">
    <source>
        <dbReference type="Pfam" id="PF10502"/>
    </source>
</evidence>
<feature type="domain" description="Peptidase S26" evidence="4">
    <location>
        <begin position="236"/>
        <end position="273"/>
    </location>
</feature>
<feature type="domain" description="Peptidase S26" evidence="4">
    <location>
        <begin position="11"/>
        <end position="139"/>
    </location>
</feature>
<dbReference type="InterPro" id="IPR000223">
    <property type="entry name" value="Pept_S26A_signal_pept_1"/>
</dbReference>
<organism evidence="5 6">
    <name type="scientific">Parabacteroides faecis</name>
    <dbReference type="NCBI Taxonomy" id="1217282"/>
    <lineage>
        <taxon>Bacteria</taxon>
        <taxon>Pseudomonadati</taxon>
        <taxon>Bacteroidota</taxon>
        <taxon>Bacteroidia</taxon>
        <taxon>Bacteroidales</taxon>
        <taxon>Tannerellaceae</taxon>
        <taxon>Parabacteroides</taxon>
    </lineage>
</organism>
<proteinExistence type="inferred from homology"/>
<dbReference type="SUPFAM" id="SSF51306">
    <property type="entry name" value="LexA/Signal peptidase"/>
    <property type="match status" value="1"/>
</dbReference>